<dbReference type="Proteomes" id="UP000038040">
    <property type="component" value="Unplaced"/>
</dbReference>
<organism evidence="7 9">
    <name type="scientific">Dracunculus medinensis</name>
    <name type="common">Guinea worm</name>
    <dbReference type="NCBI Taxonomy" id="318479"/>
    <lineage>
        <taxon>Eukaryota</taxon>
        <taxon>Metazoa</taxon>
        <taxon>Ecdysozoa</taxon>
        <taxon>Nematoda</taxon>
        <taxon>Chromadorea</taxon>
        <taxon>Rhabditida</taxon>
        <taxon>Spirurina</taxon>
        <taxon>Dracunculoidea</taxon>
        <taxon>Dracunculidae</taxon>
        <taxon>Dracunculus</taxon>
    </lineage>
</organism>
<feature type="region of interest" description="Disordered" evidence="4">
    <location>
        <begin position="196"/>
        <end position="215"/>
    </location>
</feature>
<dbReference type="STRING" id="318479.A0A0N4UB56"/>
<dbReference type="EMBL" id="UYYG01001167">
    <property type="protein sequence ID" value="VDN58327.1"/>
    <property type="molecule type" value="Genomic_DNA"/>
</dbReference>
<dbReference type="OrthoDB" id="5916656at2759"/>
<evidence type="ECO:0000313" key="9">
    <source>
        <dbReference type="WBParaSite" id="DME_0000441701-mRNA-1"/>
    </source>
</evidence>
<keyword evidence="3" id="KW-0539">Nucleus</keyword>
<keyword evidence="2" id="KW-0238">DNA-binding</keyword>
<dbReference type="GO" id="GO:0005634">
    <property type="term" value="C:nucleus"/>
    <property type="evidence" value="ECO:0007669"/>
    <property type="project" value="UniProtKB-SubCell"/>
</dbReference>
<evidence type="ECO:0000256" key="3">
    <source>
        <dbReference type="ARBA" id="ARBA00023242"/>
    </source>
</evidence>
<dbReference type="Pfam" id="PF04218">
    <property type="entry name" value="CENP-B_N"/>
    <property type="match status" value="1"/>
</dbReference>
<dbReference type="InterPro" id="IPR007889">
    <property type="entry name" value="HTH_Psq"/>
</dbReference>
<name>A0A0N4UB56_DRAME</name>
<proteinExistence type="predicted"/>
<gene>
    <name evidence="6" type="ORF">DME_LOCUS8300</name>
</gene>
<dbReference type="Proteomes" id="UP000274756">
    <property type="component" value="Unassembled WGS sequence"/>
</dbReference>
<sequence>MKRRISPSLNDKRTRKMLSLKMKLDVIRRCERGERPVDIARSLNLTESTLRTIRLNAEKIKASCKNLTPESVTQLSRSRSTLMERMEHQLIEWIEACNQRDVPLNIIAVQEKAKCLYEKLKLEHGETSAKPFIASHGWFDRFKNRNNLVNLKLYDDSARITRIALNSNPTAKNLIDLKPSGDTIKITTVATNSNSIANTNSPSFQNNDNGKSVERNNDIPKFLKFMTDMVEDRDESDSDMLSTRMTVINEPVVAAEPRGIIDDNQIGGGGEIRIDDGENSYVSATENILSIERISAAFGLIEKALEIFDRDDPDKARSSRVARSIDASLSDYKQIYDEKLAALTRLSVDRFIRDAKPTSSTALMHNKSDSSEISAIQKINEKQFSSSKLSNPLSINGHKGHTNINNRSGHDFIQQNSSLVHESIDSNNFRYFPLSGLAVENCLLSTATVGVGFFLYFRPHIFKLNPWRRVEHSAFLSIIWNGAHKTIIASLLSYLLLSRGFAYTKLLDSRFKSKSKSERKRNADKVQV</sequence>
<evidence type="ECO:0000313" key="8">
    <source>
        <dbReference type="Proteomes" id="UP000274756"/>
    </source>
</evidence>
<accession>A0A0N4UB56</accession>
<evidence type="ECO:0000259" key="5">
    <source>
        <dbReference type="PROSITE" id="PS51253"/>
    </source>
</evidence>
<evidence type="ECO:0000313" key="6">
    <source>
        <dbReference type="EMBL" id="VDN58327.1"/>
    </source>
</evidence>
<dbReference type="Gene3D" id="1.10.10.10">
    <property type="entry name" value="Winged helix-like DNA-binding domain superfamily/Winged helix DNA-binding domain"/>
    <property type="match status" value="1"/>
</dbReference>
<evidence type="ECO:0000256" key="2">
    <source>
        <dbReference type="ARBA" id="ARBA00023125"/>
    </source>
</evidence>
<dbReference type="PANTHER" id="PTHR19303">
    <property type="entry name" value="TRANSPOSON"/>
    <property type="match status" value="1"/>
</dbReference>
<dbReference type="SMART" id="SM00674">
    <property type="entry name" value="CENPB"/>
    <property type="match status" value="1"/>
</dbReference>
<dbReference type="AlphaFoldDB" id="A0A0N4UB56"/>
<dbReference type="PANTHER" id="PTHR19303:SF26">
    <property type="entry name" value="TIGGER TRANSPOSABLE ELEMENT-DERIVED PROTEIN 1"/>
    <property type="match status" value="1"/>
</dbReference>
<dbReference type="InterPro" id="IPR006600">
    <property type="entry name" value="HTH_CenpB_DNA-bd_dom"/>
</dbReference>
<dbReference type="WBParaSite" id="DME_0000441701-mRNA-1">
    <property type="protein sequence ID" value="DME_0000441701-mRNA-1"/>
    <property type="gene ID" value="DME_0000441701"/>
</dbReference>
<feature type="domain" description="HTH CENPB-type" evidence="5">
    <location>
        <begin position="74"/>
        <end position="152"/>
    </location>
</feature>
<dbReference type="InterPro" id="IPR050863">
    <property type="entry name" value="CenT-Element_Derived"/>
</dbReference>
<dbReference type="Gene3D" id="1.10.10.60">
    <property type="entry name" value="Homeodomain-like"/>
    <property type="match status" value="1"/>
</dbReference>
<protein>
    <submittedName>
        <fullName evidence="9">HTH CENPB-type domain-containing protein</fullName>
    </submittedName>
</protein>
<dbReference type="InterPro" id="IPR009057">
    <property type="entry name" value="Homeodomain-like_sf"/>
</dbReference>
<reference evidence="6 8" key="2">
    <citation type="submission" date="2018-11" db="EMBL/GenBank/DDBJ databases">
        <authorList>
            <consortium name="Pathogen Informatics"/>
        </authorList>
    </citation>
    <scope>NUCLEOTIDE SEQUENCE [LARGE SCALE GENOMIC DNA]</scope>
</reference>
<dbReference type="InterPro" id="IPR036388">
    <property type="entry name" value="WH-like_DNA-bd_sf"/>
</dbReference>
<dbReference type="SUPFAM" id="SSF46689">
    <property type="entry name" value="Homeodomain-like"/>
    <property type="match status" value="2"/>
</dbReference>
<dbReference type="Pfam" id="PF03221">
    <property type="entry name" value="HTH_Tnp_Tc5"/>
    <property type="match status" value="1"/>
</dbReference>
<comment type="subcellular location">
    <subcellularLocation>
        <location evidence="1">Nucleus</location>
    </subcellularLocation>
</comment>
<keyword evidence="8" id="KW-1185">Reference proteome</keyword>
<reference evidence="9" key="1">
    <citation type="submission" date="2017-02" db="UniProtKB">
        <authorList>
            <consortium name="WormBaseParasite"/>
        </authorList>
    </citation>
    <scope>IDENTIFICATION</scope>
</reference>
<evidence type="ECO:0000256" key="1">
    <source>
        <dbReference type="ARBA" id="ARBA00004123"/>
    </source>
</evidence>
<dbReference type="GO" id="GO:0003677">
    <property type="term" value="F:DNA binding"/>
    <property type="evidence" value="ECO:0007669"/>
    <property type="project" value="UniProtKB-KW"/>
</dbReference>
<evidence type="ECO:0000256" key="4">
    <source>
        <dbReference type="SAM" id="MobiDB-lite"/>
    </source>
</evidence>
<dbReference type="PROSITE" id="PS51253">
    <property type="entry name" value="HTH_CENPB"/>
    <property type="match status" value="1"/>
</dbReference>
<evidence type="ECO:0000313" key="7">
    <source>
        <dbReference type="Proteomes" id="UP000038040"/>
    </source>
</evidence>